<comment type="subunit">
    <text evidence="4">Homodimer.</text>
</comment>
<keyword evidence="5" id="KW-0479">Metal-binding</keyword>
<dbReference type="InterPro" id="IPR013785">
    <property type="entry name" value="Aldolase_TIM"/>
</dbReference>
<evidence type="ECO:0000256" key="6">
    <source>
        <dbReference type="ARBA" id="ARBA00022833"/>
    </source>
</evidence>
<keyword evidence="8" id="KW-0464">Manganese</keyword>
<dbReference type="FunFam" id="3.20.20.70:FF:000191">
    <property type="entry name" value="ribulose-phosphate 3-epimerase isoform X2"/>
    <property type="match status" value="1"/>
</dbReference>
<dbReference type="GO" id="GO:0046872">
    <property type="term" value="F:metal ion binding"/>
    <property type="evidence" value="ECO:0007669"/>
    <property type="project" value="UniProtKB-KW"/>
</dbReference>
<keyword evidence="9" id="KW-0413">Isomerase</keyword>
<evidence type="ECO:0000256" key="4">
    <source>
        <dbReference type="ARBA" id="ARBA00011738"/>
    </source>
</evidence>
<comment type="caution">
    <text evidence="11">The sequence shown here is derived from an EMBL/GenBank/DDBJ whole genome shotgun (WGS) entry which is preliminary data.</text>
</comment>
<dbReference type="Pfam" id="PF00834">
    <property type="entry name" value="Ribul_P_3_epim"/>
    <property type="match status" value="1"/>
</dbReference>
<keyword evidence="7" id="KW-0408">Iron</keyword>
<dbReference type="InterPro" id="IPR000056">
    <property type="entry name" value="Ribul_P_3_epim-like"/>
</dbReference>
<sequence length="209" mass="23432">MIDVIPGILEKDFGEIERRVRLVSPYVSWVQIDVADNTLVPNETFLDVARFGELAKLVQLEAHLMVAQPEKYIRQLADAGFKRIIAHVEAHDPRLFLEQATYEHVEVGMAIDGPTEFETIEPFLEEIDVVLVMTIEAGFSGQELMPETLDKIKRIRENFPDLPIEVDGGINDKTAKLVKDAGATRLVSTSYLFKDPATIAASIERLKNA</sequence>
<proteinExistence type="predicted"/>
<dbReference type="SUPFAM" id="SSF51366">
    <property type="entry name" value="Ribulose-phoshate binding barrel"/>
    <property type="match status" value="1"/>
</dbReference>
<gene>
    <name evidence="11" type="ORF">UY16_C0045G0002</name>
</gene>
<dbReference type="CDD" id="cd00429">
    <property type="entry name" value="RPE"/>
    <property type="match status" value="1"/>
</dbReference>
<evidence type="ECO:0000256" key="10">
    <source>
        <dbReference type="ARBA" id="ARBA00023277"/>
    </source>
</evidence>
<dbReference type="GO" id="GO:0006163">
    <property type="term" value="P:purine nucleotide metabolic process"/>
    <property type="evidence" value="ECO:0007669"/>
    <property type="project" value="UniProtKB-ARBA"/>
</dbReference>
<evidence type="ECO:0000256" key="7">
    <source>
        <dbReference type="ARBA" id="ARBA00023004"/>
    </source>
</evidence>
<dbReference type="Proteomes" id="UP000034739">
    <property type="component" value="Unassembled WGS sequence"/>
</dbReference>
<organism evidence="11 12">
    <name type="scientific">Candidatus Gottesmanbacteria bacterium GW2011_GWA2_47_9</name>
    <dbReference type="NCBI Taxonomy" id="1618445"/>
    <lineage>
        <taxon>Bacteria</taxon>
        <taxon>Candidatus Gottesmaniibacteriota</taxon>
    </lineage>
</organism>
<evidence type="ECO:0000256" key="3">
    <source>
        <dbReference type="ARBA" id="ARBA00001954"/>
    </source>
</evidence>
<name>A0A0G1W9A8_9BACT</name>
<dbReference type="GO" id="GO:0006091">
    <property type="term" value="P:generation of precursor metabolites and energy"/>
    <property type="evidence" value="ECO:0007669"/>
    <property type="project" value="UniProtKB-ARBA"/>
</dbReference>
<reference evidence="11 12" key="1">
    <citation type="journal article" date="2015" name="Nature">
        <title>rRNA introns, odd ribosomes, and small enigmatic genomes across a large radiation of phyla.</title>
        <authorList>
            <person name="Brown C.T."/>
            <person name="Hug L.A."/>
            <person name="Thomas B.C."/>
            <person name="Sharon I."/>
            <person name="Castelle C.J."/>
            <person name="Singh A."/>
            <person name="Wilkins M.J."/>
            <person name="Williams K.H."/>
            <person name="Banfield J.F."/>
        </authorList>
    </citation>
    <scope>NUCLEOTIDE SEQUENCE [LARGE SCALE GENOMIC DNA]</scope>
</reference>
<evidence type="ECO:0000256" key="8">
    <source>
        <dbReference type="ARBA" id="ARBA00023211"/>
    </source>
</evidence>
<dbReference type="Gene3D" id="3.20.20.70">
    <property type="entry name" value="Aldolase class I"/>
    <property type="match status" value="1"/>
</dbReference>
<dbReference type="PATRIC" id="fig|1618445.3.peg.1031"/>
<accession>A0A0G1W9A8</accession>
<dbReference type="GO" id="GO:0046496">
    <property type="term" value="P:nicotinamide nucleotide metabolic process"/>
    <property type="evidence" value="ECO:0007669"/>
    <property type="project" value="UniProtKB-ARBA"/>
</dbReference>
<comment type="cofactor">
    <cofactor evidence="3">
        <name>Fe(2+)</name>
        <dbReference type="ChEBI" id="CHEBI:29033"/>
    </cofactor>
</comment>
<dbReference type="PANTHER" id="PTHR11749">
    <property type="entry name" value="RIBULOSE-5-PHOSPHATE-3-EPIMERASE"/>
    <property type="match status" value="1"/>
</dbReference>
<protein>
    <submittedName>
        <fullName evidence="11">Ribulose-phosphate 3-epimerase</fullName>
    </submittedName>
</protein>
<evidence type="ECO:0000256" key="1">
    <source>
        <dbReference type="ARBA" id="ARBA00001936"/>
    </source>
</evidence>
<evidence type="ECO:0000313" key="12">
    <source>
        <dbReference type="Proteomes" id="UP000034739"/>
    </source>
</evidence>
<dbReference type="EMBL" id="LCOY01000045">
    <property type="protein sequence ID" value="KKU86933.1"/>
    <property type="molecule type" value="Genomic_DNA"/>
</dbReference>
<evidence type="ECO:0000256" key="2">
    <source>
        <dbReference type="ARBA" id="ARBA00001947"/>
    </source>
</evidence>
<dbReference type="GO" id="GO:1901135">
    <property type="term" value="P:carbohydrate derivative metabolic process"/>
    <property type="evidence" value="ECO:0007669"/>
    <property type="project" value="UniProtKB-ARBA"/>
</dbReference>
<dbReference type="AlphaFoldDB" id="A0A0G1W9A8"/>
<evidence type="ECO:0000313" key="11">
    <source>
        <dbReference type="EMBL" id="KKU86933.1"/>
    </source>
</evidence>
<keyword evidence="6" id="KW-0862">Zinc</keyword>
<keyword evidence="10" id="KW-0119">Carbohydrate metabolism</keyword>
<evidence type="ECO:0000256" key="5">
    <source>
        <dbReference type="ARBA" id="ARBA00022723"/>
    </source>
</evidence>
<comment type="cofactor">
    <cofactor evidence="1">
        <name>Mn(2+)</name>
        <dbReference type="ChEBI" id="CHEBI:29035"/>
    </cofactor>
</comment>
<evidence type="ECO:0000256" key="9">
    <source>
        <dbReference type="ARBA" id="ARBA00023235"/>
    </source>
</evidence>
<comment type="cofactor">
    <cofactor evidence="2">
        <name>Zn(2+)</name>
        <dbReference type="ChEBI" id="CHEBI:29105"/>
    </cofactor>
</comment>
<dbReference type="GO" id="GO:0005975">
    <property type="term" value="P:carbohydrate metabolic process"/>
    <property type="evidence" value="ECO:0007669"/>
    <property type="project" value="InterPro"/>
</dbReference>
<dbReference type="InterPro" id="IPR011060">
    <property type="entry name" value="RibuloseP-bd_barrel"/>
</dbReference>
<dbReference type="GO" id="GO:0016857">
    <property type="term" value="F:racemase and epimerase activity, acting on carbohydrates and derivatives"/>
    <property type="evidence" value="ECO:0007669"/>
    <property type="project" value="InterPro"/>
</dbReference>